<dbReference type="Proteomes" id="UP000628079">
    <property type="component" value="Unassembled WGS sequence"/>
</dbReference>
<dbReference type="EMBL" id="BMEA01000004">
    <property type="protein sequence ID" value="GGB88417.1"/>
    <property type="molecule type" value="Genomic_DNA"/>
</dbReference>
<organism evidence="2 3">
    <name type="scientific">Knoellia flava</name>
    <dbReference type="NCBI Taxonomy" id="913969"/>
    <lineage>
        <taxon>Bacteria</taxon>
        <taxon>Bacillati</taxon>
        <taxon>Actinomycetota</taxon>
        <taxon>Actinomycetes</taxon>
        <taxon>Micrococcales</taxon>
        <taxon>Intrasporangiaceae</taxon>
        <taxon>Knoellia</taxon>
    </lineage>
</organism>
<gene>
    <name evidence="2" type="ORF">GCM10011314_30280</name>
</gene>
<dbReference type="PROSITE" id="PS51318">
    <property type="entry name" value="TAT"/>
    <property type="match status" value="1"/>
</dbReference>
<evidence type="ECO:0000313" key="2">
    <source>
        <dbReference type="EMBL" id="GGB88417.1"/>
    </source>
</evidence>
<dbReference type="AlphaFoldDB" id="A0A8H9FY87"/>
<proteinExistence type="predicted"/>
<reference evidence="2" key="2">
    <citation type="submission" date="2020-09" db="EMBL/GenBank/DDBJ databases">
        <authorList>
            <person name="Sun Q."/>
            <person name="Zhou Y."/>
        </authorList>
    </citation>
    <scope>NUCLEOTIDE SEQUENCE</scope>
    <source>
        <strain evidence="2">CGMCC 1.10749</strain>
    </source>
</reference>
<sequence length="451" mass="46991">MHSRRTVVALGATTALTLTIAAAVTTAGSALGAPTTSGCRLVELPPPPGGFDAGVMDIEVVDGTTIYYGNYQVVEDGEQTQRAVIWRGIDGAPEPINTGLGKAVDIAYELTSTGLVNGTSEDLDGGSPTHWVMDLRTMDVTVVDSSMGAKADATALVRRVNDSGALVGTDVHGVGGSFNRNGNSAVGWASPDARPVRLEATGSSSQAEGINAHGDRVGIIAKSKRPGVPHWTDYDPTLWHADGRVTTMDRVGIDAIPWEVKDDGSAGGEGFWGWDPFAGHMEAVYWPSADDAVGLGVLDGGGYSRVFGLDEGGWAVGFADRFASDPEDPFAWRGGAYTHSFLYVHGRTAPGHLRILPSLQSVARGDADWHDWHGSAVHAVNAQLDQAASASATGVDENGVATYGATVYLGASQCGIEVATTHDPWGLGETLDAARATSADAESASVRGRRH</sequence>
<protein>
    <submittedName>
        <fullName evidence="2">Uncharacterized protein</fullName>
    </submittedName>
</protein>
<keyword evidence="1" id="KW-0732">Signal</keyword>
<evidence type="ECO:0000256" key="1">
    <source>
        <dbReference type="SAM" id="SignalP"/>
    </source>
</evidence>
<feature type="chain" id="PRO_5038371987" evidence="1">
    <location>
        <begin position="33"/>
        <end position="451"/>
    </location>
</feature>
<dbReference type="RefSeq" id="WP_035947926.1">
    <property type="nucleotide sequence ID" value="NZ_BMEA01000004.1"/>
</dbReference>
<dbReference type="InterPro" id="IPR006311">
    <property type="entry name" value="TAT_signal"/>
</dbReference>
<accession>A0A8H9FY87</accession>
<name>A0A8H9FY87_9MICO</name>
<evidence type="ECO:0000313" key="3">
    <source>
        <dbReference type="Proteomes" id="UP000628079"/>
    </source>
</evidence>
<feature type="signal peptide" evidence="1">
    <location>
        <begin position="1"/>
        <end position="32"/>
    </location>
</feature>
<reference evidence="2" key="1">
    <citation type="journal article" date="2014" name="Int. J. Syst. Evol. Microbiol.">
        <title>Complete genome sequence of Corynebacterium casei LMG S-19264T (=DSM 44701T), isolated from a smear-ripened cheese.</title>
        <authorList>
            <consortium name="US DOE Joint Genome Institute (JGI-PGF)"/>
            <person name="Walter F."/>
            <person name="Albersmeier A."/>
            <person name="Kalinowski J."/>
            <person name="Ruckert C."/>
        </authorList>
    </citation>
    <scope>NUCLEOTIDE SEQUENCE</scope>
    <source>
        <strain evidence="2">CGMCC 1.10749</strain>
    </source>
</reference>
<comment type="caution">
    <text evidence="2">The sequence shown here is derived from an EMBL/GenBank/DDBJ whole genome shotgun (WGS) entry which is preliminary data.</text>
</comment>